<proteinExistence type="predicted"/>
<organism evidence="2 3">
    <name type="scientific">Buttiauxella warmboldiae</name>
    <dbReference type="NCBI Taxonomy" id="82993"/>
    <lineage>
        <taxon>Bacteria</taxon>
        <taxon>Pseudomonadati</taxon>
        <taxon>Pseudomonadota</taxon>
        <taxon>Gammaproteobacteria</taxon>
        <taxon>Enterobacterales</taxon>
        <taxon>Enterobacteriaceae</taxon>
        <taxon>Buttiauxella</taxon>
    </lineage>
</organism>
<evidence type="ECO:0000313" key="3">
    <source>
        <dbReference type="Proteomes" id="UP000268615"/>
    </source>
</evidence>
<reference evidence="2 3" key="1">
    <citation type="submission" date="2018-11" db="EMBL/GenBank/DDBJ databases">
        <title>Draft genome sequence of Buttiauxella warmboldiae CCUG 35512.</title>
        <authorList>
            <person name="Salva-Serra F."/>
            <person name="Marathe N."/>
            <person name="Moore E."/>
            <person name="Svensson L."/>
            <person name="Engstrom-Jakobsson H."/>
        </authorList>
    </citation>
    <scope>NUCLEOTIDE SEQUENCE [LARGE SCALE GENOMIC DNA]</scope>
    <source>
        <strain evidence="2 3">CCUG 35512</strain>
    </source>
</reference>
<feature type="chain" id="PRO_5017980648" evidence="1">
    <location>
        <begin position="24"/>
        <end position="79"/>
    </location>
</feature>
<protein>
    <submittedName>
        <fullName evidence="2">DUF333 domain-containing protein</fullName>
    </submittedName>
</protein>
<dbReference type="AlphaFoldDB" id="A0A3N5D1N6"/>
<dbReference type="OrthoDB" id="148878at2"/>
<dbReference type="PANTHER" id="PTHR38008">
    <property type="entry name" value="HEMOLYSIN-RELATED"/>
    <property type="match status" value="1"/>
</dbReference>
<evidence type="ECO:0000256" key="1">
    <source>
        <dbReference type="SAM" id="SignalP"/>
    </source>
</evidence>
<dbReference type="RefSeq" id="WP_124025683.1">
    <property type="nucleotide sequence ID" value="NZ_RPOH01000105.1"/>
</dbReference>
<comment type="caution">
    <text evidence="2">The sequence shown here is derived from an EMBL/GenBank/DDBJ whole genome shotgun (WGS) entry which is preliminary data.</text>
</comment>
<accession>A0A3N5D1N6</accession>
<name>A0A3N5D1N6_9ENTR</name>
<dbReference type="PANTHER" id="PTHR38008:SF2">
    <property type="entry name" value="HEMOLYSIN"/>
    <property type="match status" value="1"/>
</dbReference>
<keyword evidence="3" id="KW-1185">Reference proteome</keyword>
<dbReference type="Proteomes" id="UP000268615">
    <property type="component" value="Unassembled WGS sequence"/>
</dbReference>
<feature type="signal peptide" evidence="1">
    <location>
        <begin position="1"/>
        <end position="23"/>
    </location>
</feature>
<gene>
    <name evidence="2" type="ORF">EHN07_19585</name>
</gene>
<evidence type="ECO:0000313" key="2">
    <source>
        <dbReference type="EMBL" id="RPH20582.1"/>
    </source>
</evidence>
<dbReference type="EMBL" id="RPOH01000105">
    <property type="protein sequence ID" value="RPH20582.1"/>
    <property type="molecule type" value="Genomic_DNA"/>
</dbReference>
<keyword evidence="1" id="KW-0732">Signal</keyword>
<dbReference type="PROSITE" id="PS51257">
    <property type="entry name" value="PROKAR_LIPOPROTEIN"/>
    <property type="match status" value="1"/>
</dbReference>
<dbReference type="InterPro" id="IPR005590">
    <property type="entry name" value="DUF333"/>
</dbReference>
<dbReference type="Pfam" id="PF03891">
    <property type="entry name" value="DUF333"/>
    <property type="match status" value="1"/>
</dbReference>
<sequence>MKKITLLLGALIFSGCSSPQPTAPEPPQVIGMPNPASVYCTEKGGELRAVKTELGERGDCVLPSGERIDQWQLYRRDRE</sequence>